<organism evidence="6 7">
    <name type="scientific">Snodgrassella communis</name>
    <dbReference type="NCBI Taxonomy" id="2946699"/>
    <lineage>
        <taxon>Bacteria</taxon>
        <taxon>Pseudomonadati</taxon>
        <taxon>Pseudomonadota</taxon>
        <taxon>Betaproteobacteria</taxon>
        <taxon>Neisseriales</taxon>
        <taxon>Neisseriaceae</taxon>
        <taxon>Snodgrassella</taxon>
    </lineage>
</organism>
<dbReference type="InterPro" id="IPR018385">
    <property type="entry name" value="C4_dicarb_anaerob_car-like"/>
</dbReference>
<evidence type="ECO:0000256" key="1">
    <source>
        <dbReference type="ARBA" id="ARBA00004651"/>
    </source>
</evidence>
<evidence type="ECO:0000313" key="6">
    <source>
        <dbReference type="EMBL" id="KDN15446.1"/>
    </source>
</evidence>
<dbReference type="GO" id="GO:0005886">
    <property type="term" value="C:plasma membrane"/>
    <property type="evidence" value="ECO:0007669"/>
    <property type="project" value="UniProtKB-SubCell"/>
</dbReference>
<reference evidence="6 7" key="1">
    <citation type="submission" date="2014-03" db="EMBL/GenBank/DDBJ databases">
        <title>The genomes of two eusocial bee gut symbionts.</title>
        <authorList>
            <person name="Kwong W.K."/>
            <person name="Engel P."/>
            <person name="Koch H."/>
            <person name="Moran N.A."/>
        </authorList>
    </citation>
    <scope>NUCLEOTIDE SEQUENCE [LARGE SCALE GENOMIC DNA]</scope>
    <source>
        <strain evidence="7">wkB29</strain>
    </source>
</reference>
<keyword evidence="3" id="KW-0812">Transmembrane</keyword>
<proteinExistence type="predicted"/>
<comment type="subcellular location">
    <subcellularLocation>
        <location evidence="1">Cell membrane</location>
        <topology evidence="1">Multi-pass membrane protein</topology>
    </subcellularLocation>
</comment>
<dbReference type="EMBL" id="JFZV01000002">
    <property type="protein sequence ID" value="KDN15446.1"/>
    <property type="molecule type" value="Genomic_DNA"/>
</dbReference>
<sequence length="490" mass="53087">MQSEKNTQPKEKKKSLSAFSILFIILALLWIISKLLSGHSFTPVTLPENSEVVSTVISPSLSNLVMAPFKSFQNSINIAVFILVLGGFINVAMKTNSLEAGISALVQKLKGKELVLIPLLMFLFSIGGTVYGMAEETIAFYVLITATLVAAGFDTLIAVGVILLGAGAGVLGSTVNPFATGVAGDALKGVGYNPNQGTIITVGTVLWLSTLAFCIWYVMRYAKKIRKDKTLTLLSQQEQTEMNLYFNKENTEHLSFGRREKNILILFAFTFIVMIISLIPWGEFNITVFNGWTSFLTGSNFGDWTFGDLAMWFLLMSVVIGVVARMSEKDIIDNFIAGACDILSVVLIIVVARSISVLMGETHLDLFILDKAQSLLTGLSPVIFVPVAYLIYLGLSFLIPSTSALAFVSIPILGPLTAKLGMDPNIMIMIFVAGSGLVNLITPTSGVVMGGLQLSKVNYSTWLKFMGRPIAVILIMNIVILTVSMMVLTS</sequence>
<protein>
    <submittedName>
        <fullName evidence="6">Arginine/ornithine antiporter ArcD</fullName>
    </submittedName>
</protein>
<evidence type="ECO:0000256" key="5">
    <source>
        <dbReference type="ARBA" id="ARBA00023136"/>
    </source>
</evidence>
<dbReference type="Proteomes" id="UP000027170">
    <property type="component" value="Unassembled WGS sequence"/>
</dbReference>
<keyword evidence="5" id="KW-0472">Membrane</keyword>
<evidence type="ECO:0000313" key="7">
    <source>
        <dbReference type="Proteomes" id="UP000027170"/>
    </source>
</evidence>
<evidence type="ECO:0000256" key="3">
    <source>
        <dbReference type="ARBA" id="ARBA00022692"/>
    </source>
</evidence>
<keyword evidence="2" id="KW-1003">Cell membrane</keyword>
<dbReference type="OrthoDB" id="255482at2"/>
<comment type="caution">
    <text evidence="6">The sequence shown here is derived from an EMBL/GenBank/DDBJ whole genome shotgun (WGS) entry which is preliminary data.</text>
</comment>
<gene>
    <name evidence="6" type="ORF">SALWKB29_0550</name>
</gene>
<dbReference type="PANTHER" id="PTHR43652:SF6">
    <property type="entry name" value="ARGININE REPRESSOR"/>
    <property type="match status" value="1"/>
</dbReference>
<keyword evidence="4" id="KW-1133">Transmembrane helix</keyword>
<evidence type="ECO:0000256" key="2">
    <source>
        <dbReference type="ARBA" id="ARBA00022475"/>
    </source>
</evidence>
<dbReference type="RefSeq" id="WP_037406448.1">
    <property type="nucleotide sequence ID" value="NZ_CAJZCC010000002.1"/>
</dbReference>
<dbReference type="AlphaFoldDB" id="A0A066TJY5"/>
<dbReference type="eggNOG" id="COG1288">
    <property type="taxonomic scope" value="Bacteria"/>
</dbReference>
<name>A0A066TJY5_9NEIS</name>
<accession>A0A066TJY5</accession>
<evidence type="ECO:0000256" key="4">
    <source>
        <dbReference type="ARBA" id="ARBA00022989"/>
    </source>
</evidence>
<dbReference type="Pfam" id="PF03606">
    <property type="entry name" value="DcuC"/>
    <property type="match status" value="1"/>
</dbReference>
<dbReference type="InterPro" id="IPR051679">
    <property type="entry name" value="DASS-Related_Transporters"/>
</dbReference>
<dbReference type="PANTHER" id="PTHR43652">
    <property type="entry name" value="BASIC AMINO ACID ANTIPORTER YFCC-RELATED"/>
    <property type="match status" value="1"/>
</dbReference>
<keyword evidence="7" id="KW-1185">Reference proteome</keyword>